<sequence length="883" mass="101232">MIVNRFCFLIASRVYLIVAWQYSVIARKPGANTLSILPSFTSYSCVSAKLAAEILHYQSEKILVSLQQFPILCSNEMVSSVSATYDQTLINGLELLPSLDIPLHTRHLANLLGVCTEINLKSCLTVLQILSNNQHKDVDLYVEWMVHLQLYIRQKQYNLRDIVSTCKLYMPDSDKFCSLNELFITTDVKYTEEIKMITKYLSYECISPTFNSRYWQFKTLFITLGCHYQTTIADVIAILQLMSLDKSNFYQISDCTMILTEMGRENVSILLQYLETLLLSTILKYHPELCQIVNQRNMNAPYGSKDEWNWRFQLMASHTELKALLPTQSEINRIKYHTYEMTSLDEKCFIPLLTVDQQLVASPINIVYSCSELNLIQNFVKDNSIRRFISPIITKNCPLLMASLNVDYVERRGLIAWKTLKDNTLSMIGASYTSICHYLSGSTVLTVDNVDYVSTVDRYYLEIDYPFWIFNNTIVLCIRFIQDIQGKATVAVSLALTTLLHKRNHLLLDEAKVIAREKIQLCTSFHSTDIWSEAGGKTDIYNYTDILFPIDHGSFTQNPILLGKHFGTDTTDNGSLFDENEQRKINCHPKTNHVKIDFIADDQLYQARAQDLVIKLGQKQSEHHPNSLKTLSNGLLFNTNQEHLAMPMIFDSTEQEHIGHCAEHFFYRYLEQLYGADITPTNNWKSSTRLLIFPNLRQNVDDSVGYDFIMKDTRQIFVQGIGGNILTLFIEVKGIKGKSNAMNILFESDSFICRLGNKNDTRRLMKFNGSYDHWKSPNSPPLYDNVKAEDCQKTESRISQDVRYSPRTSSNNPNNVRNQQSQRNAHMSGTLNRAENVNREQHQVQCCVPLSCQSSQDNLVEPVCGRVRGRGRGITNQTRFGSA</sequence>
<feature type="compositionally biased region" description="Polar residues" evidence="1">
    <location>
        <begin position="806"/>
        <end position="826"/>
    </location>
</feature>
<dbReference type="Proteomes" id="UP000681722">
    <property type="component" value="Unassembled WGS sequence"/>
</dbReference>
<dbReference type="OrthoDB" id="10018456at2759"/>
<dbReference type="Proteomes" id="UP000663829">
    <property type="component" value="Unassembled WGS sequence"/>
</dbReference>
<dbReference type="EMBL" id="CAJNOQ010001515">
    <property type="protein sequence ID" value="CAF0900356.1"/>
    <property type="molecule type" value="Genomic_DNA"/>
</dbReference>
<name>A0A813ZM65_9BILA</name>
<evidence type="ECO:0000313" key="2">
    <source>
        <dbReference type="EMBL" id="CAF0900356.1"/>
    </source>
</evidence>
<evidence type="ECO:0000313" key="4">
    <source>
        <dbReference type="Proteomes" id="UP000663829"/>
    </source>
</evidence>
<evidence type="ECO:0000256" key="1">
    <source>
        <dbReference type="SAM" id="MobiDB-lite"/>
    </source>
</evidence>
<feature type="region of interest" description="Disordered" evidence="1">
    <location>
        <begin position="795"/>
        <end position="826"/>
    </location>
</feature>
<keyword evidence="4" id="KW-1185">Reference proteome</keyword>
<comment type="caution">
    <text evidence="2">The sequence shown here is derived from an EMBL/GenBank/DDBJ whole genome shotgun (WGS) entry which is preliminary data.</text>
</comment>
<dbReference type="EMBL" id="CAJOBC010001515">
    <property type="protein sequence ID" value="CAF3682953.1"/>
    <property type="molecule type" value="Genomic_DNA"/>
</dbReference>
<accession>A0A813ZM65</accession>
<dbReference type="AlphaFoldDB" id="A0A813ZM65"/>
<organism evidence="2 4">
    <name type="scientific">Didymodactylos carnosus</name>
    <dbReference type="NCBI Taxonomy" id="1234261"/>
    <lineage>
        <taxon>Eukaryota</taxon>
        <taxon>Metazoa</taxon>
        <taxon>Spiralia</taxon>
        <taxon>Gnathifera</taxon>
        <taxon>Rotifera</taxon>
        <taxon>Eurotatoria</taxon>
        <taxon>Bdelloidea</taxon>
        <taxon>Philodinida</taxon>
        <taxon>Philodinidae</taxon>
        <taxon>Didymodactylos</taxon>
    </lineage>
</organism>
<gene>
    <name evidence="2" type="ORF">GPM918_LOCUS8601</name>
    <name evidence="3" type="ORF">SRO942_LOCUS8601</name>
</gene>
<reference evidence="2" key="1">
    <citation type="submission" date="2021-02" db="EMBL/GenBank/DDBJ databases">
        <authorList>
            <person name="Nowell W R."/>
        </authorList>
    </citation>
    <scope>NUCLEOTIDE SEQUENCE</scope>
</reference>
<proteinExistence type="predicted"/>
<protein>
    <submittedName>
        <fullName evidence="2">Uncharacterized protein</fullName>
    </submittedName>
</protein>
<evidence type="ECO:0000313" key="3">
    <source>
        <dbReference type="EMBL" id="CAF3682953.1"/>
    </source>
</evidence>